<dbReference type="AlphaFoldDB" id="A0A2T5HUB7"/>
<reference evidence="2 3" key="1">
    <citation type="submission" date="2018-04" db="EMBL/GenBank/DDBJ databases">
        <title>Genomic Encyclopedia of Archaeal and Bacterial Type Strains, Phase II (KMG-II): from individual species to whole genera.</title>
        <authorList>
            <person name="Goeker M."/>
        </authorList>
    </citation>
    <scope>NUCLEOTIDE SEQUENCE [LARGE SCALE GENOMIC DNA]</scope>
    <source>
        <strain evidence="2 3">DSM 100434</strain>
    </source>
</reference>
<proteinExistence type="predicted"/>
<accession>A0A2T5HUB7</accession>
<feature type="transmembrane region" description="Helical" evidence="1">
    <location>
        <begin position="84"/>
        <end position="103"/>
    </location>
</feature>
<dbReference type="EMBL" id="QAOH01000002">
    <property type="protein sequence ID" value="PTQ75182.1"/>
    <property type="molecule type" value="Genomic_DNA"/>
</dbReference>
<comment type="caution">
    <text evidence="2">The sequence shown here is derived from an EMBL/GenBank/DDBJ whole genome shotgun (WGS) entry which is preliminary data.</text>
</comment>
<organism evidence="2 3">
    <name type="scientific">Celeribacter persicus</name>
    <dbReference type="NCBI Taxonomy" id="1651082"/>
    <lineage>
        <taxon>Bacteria</taxon>
        <taxon>Pseudomonadati</taxon>
        <taxon>Pseudomonadota</taxon>
        <taxon>Alphaproteobacteria</taxon>
        <taxon>Rhodobacterales</taxon>
        <taxon>Roseobacteraceae</taxon>
        <taxon>Celeribacter</taxon>
    </lineage>
</organism>
<keyword evidence="1" id="KW-1133">Transmembrane helix</keyword>
<keyword evidence="3" id="KW-1185">Reference proteome</keyword>
<feature type="transmembrane region" description="Helical" evidence="1">
    <location>
        <begin position="37"/>
        <end position="57"/>
    </location>
</feature>
<keyword evidence="1" id="KW-0812">Transmembrane</keyword>
<feature type="transmembrane region" description="Helical" evidence="1">
    <location>
        <begin position="12"/>
        <end position="31"/>
    </location>
</feature>
<dbReference type="RefSeq" id="WP_107815167.1">
    <property type="nucleotide sequence ID" value="NZ_QAOH01000002.1"/>
</dbReference>
<protein>
    <submittedName>
        <fullName evidence="2">Uncharacterized protein</fullName>
    </submittedName>
</protein>
<evidence type="ECO:0000256" key="1">
    <source>
        <dbReference type="SAM" id="Phobius"/>
    </source>
</evidence>
<keyword evidence="1" id="KW-0472">Membrane</keyword>
<feature type="transmembrane region" description="Helical" evidence="1">
    <location>
        <begin position="115"/>
        <end position="141"/>
    </location>
</feature>
<gene>
    <name evidence="2" type="ORF">C8N42_10298</name>
</gene>
<evidence type="ECO:0000313" key="3">
    <source>
        <dbReference type="Proteomes" id="UP000244077"/>
    </source>
</evidence>
<sequence length="148" mass="16578">MFLIFIKGEEAGNLAGVTVLIWCASLIMLLVRAPFTFFPALTFFALMASLITANWMVKHRESIAFRRDFAGRLAFPDRQNWPRAIMLSAVVALFYLVPVLWLASAKSNGFIALSLPIKAGLFLVTSLGSLGVHGVIHLLWLRRDMRKK</sequence>
<name>A0A2T5HUB7_9RHOB</name>
<dbReference type="Proteomes" id="UP000244077">
    <property type="component" value="Unassembled WGS sequence"/>
</dbReference>
<evidence type="ECO:0000313" key="2">
    <source>
        <dbReference type="EMBL" id="PTQ75182.1"/>
    </source>
</evidence>